<dbReference type="Proteomes" id="UP000248584">
    <property type="component" value="Unassembled WGS sequence"/>
</dbReference>
<reference evidence="1 2" key="1">
    <citation type="submission" date="2018-06" db="EMBL/GenBank/DDBJ databases">
        <title>Genomic Encyclopedia of Archaeal and Bacterial Type Strains, Phase II (KMG-II): from individual species to whole genera.</title>
        <authorList>
            <person name="Goeker M."/>
        </authorList>
    </citation>
    <scope>NUCLEOTIDE SEQUENCE [LARGE SCALE GENOMIC DNA]</scope>
    <source>
        <strain evidence="1 2">DSM 17205</strain>
    </source>
</reference>
<organism evidence="1 2">
    <name type="scientific">Nonlabens dokdonensis</name>
    <dbReference type="NCBI Taxonomy" id="328515"/>
    <lineage>
        <taxon>Bacteria</taxon>
        <taxon>Pseudomonadati</taxon>
        <taxon>Bacteroidota</taxon>
        <taxon>Flavobacteriia</taxon>
        <taxon>Flavobacteriales</taxon>
        <taxon>Flavobacteriaceae</taxon>
        <taxon>Nonlabens</taxon>
    </lineage>
</organism>
<sequence>MKNCIFLLSLFLFISCNNDDDVSEPEIQTGPISFVEIGRGKLNGFGSEGILKSNLIIDNSTDWINLINQMDSDVIISRLTETNIDFNNYTVIAVFDDVFTEVYFIEITSMIENQNDITVTTVLDGGGFTAVSQPFHIVKIPKTTKPFVFL</sequence>
<evidence type="ECO:0008006" key="3">
    <source>
        <dbReference type="Google" id="ProtNLM"/>
    </source>
</evidence>
<keyword evidence="2" id="KW-1185">Reference proteome</keyword>
<dbReference type="EMBL" id="QKZR01000001">
    <property type="protein sequence ID" value="PZX43324.1"/>
    <property type="molecule type" value="Genomic_DNA"/>
</dbReference>
<evidence type="ECO:0000313" key="2">
    <source>
        <dbReference type="Proteomes" id="UP000248584"/>
    </source>
</evidence>
<dbReference type="PROSITE" id="PS51257">
    <property type="entry name" value="PROKAR_LIPOPROTEIN"/>
    <property type="match status" value="1"/>
</dbReference>
<protein>
    <recommendedName>
        <fullName evidence="3">Protease complex subunit PrcB family protein</fullName>
    </recommendedName>
</protein>
<evidence type="ECO:0000313" key="1">
    <source>
        <dbReference type="EMBL" id="PZX43324.1"/>
    </source>
</evidence>
<dbReference type="RefSeq" id="WP_015361130.1">
    <property type="nucleotide sequence ID" value="NZ_QKZR01000001.1"/>
</dbReference>
<gene>
    <name evidence="1" type="ORF">LX97_00324</name>
</gene>
<name>A0ABX5PZY2_9FLAO</name>
<comment type="caution">
    <text evidence="1">The sequence shown here is derived from an EMBL/GenBank/DDBJ whole genome shotgun (WGS) entry which is preliminary data.</text>
</comment>
<proteinExistence type="predicted"/>
<accession>A0ABX5PZY2</accession>